<sequence length="60" mass="6461">MLLVVKLGDNFANPGQRGQNALFQNNNHPSSSGPYLPLVGLWVCGFQCSNSTQSTQKKAP</sequence>
<dbReference type="EMBL" id="CDMK01000001">
    <property type="protein sequence ID" value="CRI34248.1"/>
    <property type="molecule type" value="Genomic_DNA"/>
</dbReference>
<dbReference type="AlphaFoldDB" id="A0A0K2Y5Y8"/>
<gene>
    <name evidence="1" type="ORF">HHE01_10940</name>
</gene>
<protein>
    <submittedName>
        <fullName evidence="1">Uncharacterized protein</fullName>
    </submittedName>
</protein>
<evidence type="ECO:0000313" key="1">
    <source>
        <dbReference type="EMBL" id="CRI34248.1"/>
    </source>
</evidence>
<name>A0A0K2Y5Y8_HELHE</name>
<reference evidence="2" key="1">
    <citation type="submission" date="2014-12" db="EMBL/GenBank/DDBJ databases">
        <authorList>
            <person name="Smet A."/>
        </authorList>
    </citation>
    <scope>NUCLEOTIDE SEQUENCE [LARGE SCALE GENOMIC DNA]</scope>
</reference>
<proteinExistence type="predicted"/>
<organism evidence="1 2">
    <name type="scientific">Helicobacter heilmannii</name>
    <dbReference type="NCBI Taxonomy" id="35817"/>
    <lineage>
        <taxon>Bacteria</taxon>
        <taxon>Pseudomonadati</taxon>
        <taxon>Campylobacterota</taxon>
        <taxon>Epsilonproteobacteria</taxon>
        <taxon>Campylobacterales</taxon>
        <taxon>Helicobacteraceae</taxon>
        <taxon>Helicobacter</taxon>
    </lineage>
</organism>
<dbReference type="Proteomes" id="UP000046090">
    <property type="component" value="Unassembled WGS sequence"/>
</dbReference>
<keyword evidence="2" id="KW-1185">Reference proteome</keyword>
<accession>A0A0K2Y5Y8</accession>
<evidence type="ECO:0000313" key="2">
    <source>
        <dbReference type="Proteomes" id="UP000046090"/>
    </source>
</evidence>